<feature type="transmembrane region" description="Helical" evidence="6">
    <location>
        <begin position="243"/>
        <end position="263"/>
    </location>
</feature>
<evidence type="ECO:0000256" key="2">
    <source>
        <dbReference type="ARBA" id="ARBA00007635"/>
    </source>
</evidence>
<evidence type="ECO:0000313" key="8">
    <source>
        <dbReference type="EMBL" id="CAH8392842.1"/>
    </source>
</evidence>
<feature type="transmembrane region" description="Helical" evidence="6">
    <location>
        <begin position="106"/>
        <end position="124"/>
    </location>
</feature>
<dbReference type="InterPro" id="IPR037185">
    <property type="entry name" value="EmrE-like"/>
</dbReference>
<evidence type="ECO:0000256" key="1">
    <source>
        <dbReference type="ARBA" id="ARBA00004141"/>
    </source>
</evidence>
<keyword evidence="4 6" id="KW-1133">Transmembrane helix</keyword>
<dbReference type="PANTHER" id="PTHR31218">
    <property type="entry name" value="WAT1-RELATED PROTEIN"/>
    <property type="match status" value="1"/>
</dbReference>
<accession>A0ABC8M8Y8</accession>
<feature type="transmembrane region" description="Helical" evidence="6">
    <location>
        <begin position="300"/>
        <end position="319"/>
    </location>
</feature>
<evidence type="ECO:0000256" key="3">
    <source>
        <dbReference type="ARBA" id="ARBA00022692"/>
    </source>
</evidence>
<sequence>MGLRMSESAKPYFAMVCLQFGYAGMNLLTKTVLDRGMSHYVLVAYRNAFATAAIAPFAFLSERKVRSKMTFSIFMHIFVLALLGPVIDQNLYYIGLKLTSPTFSSAVSNIVPAITFILATLFRMEKVEIRKVRCQVKVVGTLVTVVGSILMILYKGPFINFFRSNVTTTTALSPLAGDYLKATVFLLLASLSWASFFVLQAWTLKKYAAHLSLSSMVCFMGTLQSLALAFVMEHNPSALNIGFDMNLLASAYAGIMSSSIAYYVQGLMMQRKGPVFVTAFNPLVVVIVSIISFFVLGQGIYTGGVIGLVVLTVGVYAVLWGKHVDDDGDEILHEDIVLEAVKCCSGNNGHSIMPTIDEADEDVETGKLQEAEKESSVVVVVFCSENVNKTFHDANK</sequence>
<protein>
    <recommendedName>
        <fullName evidence="6">WAT1-related protein</fullName>
    </recommendedName>
</protein>
<keyword evidence="5 6" id="KW-0472">Membrane</keyword>
<dbReference type="AlphaFoldDB" id="A0ABC8M8Y8"/>
<dbReference type="InterPro" id="IPR000620">
    <property type="entry name" value="EamA_dom"/>
</dbReference>
<evidence type="ECO:0000313" key="9">
    <source>
        <dbReference type="Proteomes" id="UP001642260"/>
    </source>
</evidence>
<keyword evidence="3 6" id="KW-0812">Transmembrane</keyword>
<feature type="transmembrane region" description="Helical" evidence="6">
    <location>
        <begin position="136"/>
        <end position="154"/>
    </location>
</feature>
<keyword evidence="9" id="KW-1185">Reference proteome</keyword>
<proteinExistence type="inferred from homology"/>
<feature type="domain" description="EamA" evidence="7">
    <location>
        <begin position="182"/>
        <end position="319"/>
    </location>
</feature>
<evidence type="ECO:0000259" key="7">
    <source>
        <dbReference type="Pfam" id="PF00892"/>
    </source>
</evidence>
<evidence type="ECO:0000256" key="5">
    <source>
        <dbReference type="ARBA" id="ARBA00023136"/>
    </source>
</evidence>
<feature type="domain" description="EamA" evidence="7">
    <location>
        <begin position="12"/>
        <end position="152"/>
    </location>
</feature>
<organism evidence="8 9">
    <name type="scientific">Eruca vesicaria subsp. sativa</name>
    <name type="common">Garden rocket</name>
    <name type="synonym">Eruca sativa</name>
    <dbReference type="NCBI Taxonomy" id="29727"/>
    <lineage>
        <taxon>Eukaryota</taxon>
        <taxon>Viridiplantae</taxon>
        <taxon>Streptophyta</taxon>
        <taxon>Embryophyta</taxon>
        <taxon>Tracheophyta</taxon>
        <taxon>Spermatophyta</taxon>
        <taxon>Magnoliopsida</taxon>
        <taxon>eudicotyledons</taxon>
        <taxon>Gunneridae</taxon>
        <taxon>Pentapetalae</taxon>
        <taxon>rosids</taxon>
        <taxon>malvids</taxon>
        <taxon>Brassicales</taxon>
        <taxon>Brassicaceae</taxon>
        <taxon>Brassiceae</taxon>
        <taxon>Eruca</taxon>
    </lineage>
</organism>
<reference evidence="8 9" key="1">
    <citation type="submission" date="2022-03" db="EMBL/GenBank/DDBJ databases">
        <authorList>
            <person name="Macdonald S."/>
            <person name="Ahmed S."/>
            <person name="Newling K."/>
        </authorList>
    </citation>
    <scope>NUCLEOTIDE SEQUENCE [LARGE SCALE GENOMIC DNA]</scope>
</reference>
<gene>
    <name evidence="8" type="ORF">ERUC_LOCUS45325</name>
</gene>
<comment type="similarity">
    <text evidence="2 6">Belongs to the drug/metabolite transporter (DMT) superfamily. Plant drug/metabolite exporter (P-DME) (TC 2.A.7.4) family.</text>
</comment>
<feature type="transmembrane region" description="Helical" evidence="6">
    <location>
        <begin position="179"/>
        <end position="199"/>
    </location>
</feature>
<feature type="transmembrane region" description="Helical" evidence="6">
    <location>
        <begin position="73"/>
        <end position="94"/>
    </location>
</feature>
<dbReference type="SUPFAM" id="SSF103481">
    <property type="entry name" value="Multidrug resistance efflux transporter EmrE"/>
    <property type="match status" value="2"/>
</dbReference>
<comment type="caution">
    <text evidence="8">The sequence shown here is derived from an EMBL/GenBank/DDBJ whole genome shotgun (WGS) entry which is preliminary data.</text>
</comment>
<evidence type="ECO:0000256" key="4">
    <source>
        <dbReference type="ARBA" id="ARBA00022989"/>
    </source>
</evidence>
<feature type="transmembrane region" description="Helical" evidence="6">
    <location>
        <begin position="211"/>
        <end position="231"/>
    </location>
</feature>
<feature type="transmembrane region" description="Helical" evidence="6">
    <location>
        <begin position="275"/>
        <end position="294"/>
    </location>
</feature>
<feature type="transmembrane region" description="Helical" evidence="6">
    <location>
        <begin position="40"/>
        <end position="61"/>
    </location>
</feature>
<name>A0ABC8M8Y8_ERUVS</name>
<evidence type="ECO:0000256" key="6">
    <source>
        <dbReference type="RuleBase" id="RU363077"/>
    </source>
</evidence>
<dbReference type="EMBL" id="CAKOAT010999335">
    <property type="protein sequence ID" value="CAH8392842.1"/>
    <property type="molecule type" value="Genomic_DNA"/>
</dbReference>
<dbReference type="Proteomes" id="UP001642260">
    <property type="component" value="Unassembled WGS sequence"/>
</dbReference>
<dbReference type="InterPro" id="IPR030184">
    <property type="entry name" value="WAT1-related"/>
</dbReference>
<feature type="transmembrane region" description="Helical" evidence="6">
    <location>
        <begin position="12"/>
        <end position="28"/>
    </location>
</feature>
<dbReference type="Pfam" id="PF00892">
    <property type="entry name" value="EamA"/>
    <property type="match status" value="2"/>
</dbReference>
<comment type="subcellular location">
    <subcellularLocation>
        <location evidence="1 6">Membrane</location>
        <topology evidence="1 6">Multi-pass membrane protein</topology>
    </subcellularLocation>
</comment>
<dbReference type="GO" id="GO:0016020">
    <property type="term" value="C:membrane"/>
    <property type="evidence" value="ECO:0007669"/>
    <property type="project" value="UniProtKB-SubCell"/>
</dbReference>